<gene>
    <name evidence="1" type="ORF">SGN30_24355</name>
</gene>
<protein>
    <submittedName>
        <fullName evidence="1">Uncharacterized protein</fullName>
    </submittedName>
</protein>
<dbReference type="RefSeq" id="WP_319076056.1">
    <property type="nucleotide sequence ID" value="NZ_JAWWMZ010000012.1"/>
</dbReference>
<accession>A0AAJ2R2N7</accession>
<comment type="caution">
    <text evidence="1">The sequence shown here is derived from an EMBL/GenBank/DDBJ whole genome shotgun (WGS) entry which is preliminary data.</text>
</comment>
<sequence length="118" mass="12909">MYILLAACLPSLNSVCGSRTEACRHPLADAPEAANRLSQTWRVFSELPWRRGLNLLVNSCLGFVAKSQVAQARSVTDQLRVEPDGTDHAGLPLDASSRTNSLVKKFNGSLRDRCLNVN</sequence>
<evidence type="ECO:0000313" key="2">
    <source>
        <dbReference type="Proteomes" id="UP001287445"/>
    </source>
</evidence>
<name>A0AAJ2R2N7_DELAC</name>
<proteinExistence type="predicted"/>
<dbReference type="AlphaFoldDB" id="A0AAJ2R2N7"/>
<dbReference type="EMBL" id="JAWWMZ010000012">
    <property type="protein sequence ID" value="MDX4956556.1"/>
    <property type="molecule type" value="Genomic_DNA"/>
</dbReference>
<organism evidence="1 2">
    <name type="scientific">Delftia acidovorans</name>
    <name type="common">Pseudomonas acidovorans</name>
    <name type="synonym">Comamonas acidovorans</name>
    <dbReference type="NCBI Taxonomy" id="80866"/>
    <lineage>
        <taxon>Bacteria</taxon>
        <taxon>Pseudomonadati</taxon>
        <taxon>Pseudomonadota</taxon>
        <taxon>Betaproteobacteria</taxon>
        <taxon>Burkholderiales</taxon>
        <taxon>Comamonadaceae</taxon>
        <taxon>Delftia</taxon>
    </lineage>
</organism>
<evidence type="ECO:0000313" key="1">
    <source>
        <dbReference type="EMBL" id="MDX4956556.1"/>
    </source>
</evidence>
<reference evidence="1" key="1">
    <citation type="submission" date="2023-11" db="EMBL/GenBank/DDBJ databases">
        <title>Identification and selenium tolerance of Delftia acidovorans R3-25.</title>
        <authorList>
            <person name="Zhang S."/>
            <person name="Liu Y."/>
            <person name="Guo Y."/>
        </authorList>
    </citation>
    <scope>NUCLEOTIDE SEQUENCE</scope>
    <source>
        <strain evidence="1">R3-25</strain>
    </source>
</reference>
<dbReference type="Proteomes" id="UP001287445">
    <property type="component" value="Unassembled WGS sequence"/>
</dbReference>